<dbReference type="Pfam" id="PF17264">
    <property type="entry name" value="DUF5330"/>
    <property type="match status" value="1"/>
</dbReference>
<dbReference type="STRING" id="1480615.AWJ14_14770"/>
<dbReference type="AlphaFoldDB" id="A0A1C1YQQ0"/>
<organism evidence="2 3">
    <name type="scientific">Hoeflea olei</name>
    <dbReference type="NCBI Taxonomy" id="1480615"/>
    <lineage>
        <taxon>Bacteria</taxon>
        <taxon>Pseudomonadati</taxon>
        <taxon>Pseudomonadota</taxon>
        <taxon>Alphaproteobacteria</taxon>
        <taxon>Hyphomicrobiales</taxon>
        <taxon>Rhizobiaceae</taxon>
        <taxon>Hoeflea</taxon>
    </lineage>
</organism>
<keyword evidence="1" id="KW-0812">Transmembrane</keyword>
<accession>A0A1C1YQQ0</accession>
<sequence length="133" mass="14231">MAGNRKGTIMWFLIKGSFWFSLVLITLPFLDSGSKEALDKAPPLEVGQSVAAAVEAFEDIRQICVRKPDVCATGSETFAALGIRAREGARIAYQFLDSQFSDSDTAAMTEVAGGDRDLVTGSLPATHTATQTE</sequence>
<feature type="transmembrane region" description="Helical" evidence="1">
    <location>
        <begin position="12"/>
        <end position="30"/>
    </location>
</feature>
<keyword evidence="3" id="KW-1185">Reference proteome</keyword>
<dbReference type="EMBL" id="LQZT01000049">
    <property type="protein sequence ID" value="OCW55746.1"/>
    <property type="molecule type" value="Genomic_DNA"/>
</dbReference>
<comment type="caution">
    <text evidence="2">The sequence shown here is derived from an EMBL/GenBank/DDBJ whole genome shotgun (WGS) entry which is preliminary data.</text>
</comment>
<evidence type="ECO:0000313" key="2">
    <source>
        <dbReference type="EMBL" id="OCW55746.1"/>
    </source>
</evidence>
<name>A0A1C1YQQ0_9HYPH</name>
<proteinExistence type="predicted"/>
<protein>
    <recommendedName>
        <fullName evidence="4">DUF5330 domain-containing protein</fullName>
    </recommendedName>
</protein>
<evidence type="ECO:0008006" key="4">
    <source>
        <dbReference type="Google" id="ProtNLM"/>
    </source>
</evidence>
<dbReference type="Proteomes" id="UP000094795">
    <property type="component" value="Unassembled WGS sequence"/>
</dbReference>
<reference evidence="2 3" key="1">
    <citation type="submission" date="2015-12" db="EMBL/GenBank/DDBJ databases">
        <authorList>
            <person name="Shamseldin A."/>
            <person name="Moawad H."/>
            <person name="Abd El-Rahim W.M."/>
            <person name="Sadowsky M.J."/>
        </authorList>
    </citation>
    <scope>NUCLEOTIDE SEQUENCE [LARGE SCALE GENOMIC DNA]</scope>
    <source>
        <strain evidence="2 3">JC234</strain>
    </source>
</reference>
<evidence type="ECO:0000313" key="3">
    <source>
        <dbReference type="Proteomes" id="UP000094795"/>
    </source>
</evidence>
<evidence type="ECO:0000256" key="1">
    <source>
        <dbReference type="SAM" id="Phobius"/>
    </source>
</evidence>
<dbReference type="InterPro" id="IPR035220">
    <property type="entry name" value="DUF5330"/>
</dbReference>
<keyword evidence="1" id="KW-0472">Membrane</keyword>
<keyword evidence="1" id="KW-1133">Transmembrane helix</keyword>
<gene>
    <name evidence="2" type="ORF">AWJ14_14770</name>
</gene>